<reference evidence="1" key="1">
    <citation type="submission" date="2023-10" db="EMBL/GenBank/DDBJ databases">
        <authorList>
            <person name="Chen Y."/>
            <person name="Shah S."/>
            <person name="Dougan E. K."/>
            <person name="Thang M."/>
            <person name="Chan C."/>
        </authorList>
    </citation>
    <scope>NUCLEOTIDE SEQUENCE [LARGE SCALE GENOMIC DNA]</scope>
</reference>
<dbReference type="Proteomes" id="UP001189429">
    <property type="component" value="Unassembled WGS sequence"/>
</dbReference>
<feature type="non-terminal residue" evidence="1">
    <location>
        <position position="1"/>
    </location>
</feature>
<protein>
    <submittedName>
        <fullName evidence="1">Uncharacterized protein</fullName>
    </submittedName>
</protein>
<evidence type="ECO:0000313" key="2">
    <source>
        <dbReference type="Proteomes" id="UP001189429"/>
    </source>
</evidence>
<evidence type="ECO:0000313" key="1">
    <source>
        <dbReference type="EMBL" id="CAK0882503.1"/>
    </source>
</evidence>
<organism evidence="1 2">
    <name type="scientific">Prorocentrum cordatum</name>
    <dbReference type="NCBI Taxonomy" id="2364126"/>
    <lineage>
        <taxon>Eukaryota</taxon>
        <taxon>Sar</taxon>
        <taxon>Alveolata</taxon>
        <taxon>Dinophyceae</taxon>
        <taxon>Prorocentrales</taxon>
        <taxon>Prorocentraceae</taxon>
        <taxon>Prorocentrum</taxon>
    </lineage>
</organism>
<proteinExistence type="predicted"/>
<gene>
    <name evidence="1" type="ORF">PCOR1329_LOCUS64989</name>
</gene>
<feature type="non-terminal residue" evidence="1">
    <location>
        <position position="93"/>
    </location>
</feature>
<sequence length="93" mass="9718">GKQLLGAWGAELKAIIQDLDFQGGNVSQTFSPGMVVLATCSGAFEDGALEALDTEIARRQTLGAAEQLAKWKTWAQKAVAGGGKAAHAFSKKQ</sequence>
<accession>A0ABN9WAY2</accession>
<name>A0ABN9WAY2_9DINO</name>
<dbReference type="EMBL" id="CAUYUJ010018299">
    <property type="protein sequence ID" value="CAK0882503.1"/>
    <property type="molecule type" value="Genomic_DNA"/>
</dbReference>
<comment type="caution">
    <text evidence="1">The sequence shown here is derived from an EMBL/GenBank/DDBJ whole genome shotgun (WGS) entry which is preliminary data.</text>
</comment>
<keyword evidence="2" id="KW-1185">Reference proteome</keyword>